<protein>
    <submittedName>
        <fullName evidence="2">Uncharacterized protein</fullName>
    </submittedName>
</protein>
<organism evidence="2 3">
    <name type="scientific">Alkalihalophilus lindianensis</name>
    <dbReference type="NCBI Taxonomy" id="1630542"/>
    <lineage>
        <taxon>Bacteria</taxon>
        <taxon>Bacillati</taxon>
        <taxon>Bacillota</taxon>
        <taxon>Bacilli</taxon>
        <taxon>Bacillales</taxon>
        <taxon>Bacillaceae</taxon>
        <taxon>Alkalihalophilus</taxon>
    </lineage>
</organism>
<evidence type="ECO:0000313" key="3">
    <source>
        <dbReference type="Proteomes" id="UP001287282"/>
    </source>
</evidence>
<dbReference type="EMBL" id="JAWJBA010000006">
    <property type="protein sequence ID" value="MDV2685966.1"/>
    <property type="molecule type" value="Genomic_DNA"/>
</dbReference>
<feature type="transmembrane region" description="Helical" evidence="1">
    <location>
        <begin position="25"/>
        <end position="48"/>
    </location>
</feature>
<feature type="transmembrane region" description="Helical" evidence="1">
    <location>
        <begin position="170"/>
        <end position="190"/>
    </location>
</feature>
<sequence length="322" mass="37269">MLSKVFSMATLTFFGRIPSQDDSKVSFMGLLSLYWIYILVTTVFPDLAETFIPLMPEDDTIVRIASIVLIVLIPLVNGYTSTKMKNRDPSCSKIKQTLMGYPYTLILGGISMILLVLIPIIKLPNVLKMHSQQQFAIMIHKGKYDDVLKEVDDTLSKHNIKTHVHDPKKIVMLNFMMLSYVLEHIFNFTIAKKMKYITATLEENEVEITVHATDISIVGPRQEVCEVKHILSEEMQPVDFYFTWDHCLQKLEDDIQEMRHRIENGQDINMDELETITDELRKSSLGNEDWNAMRRQIYKLERDYYKSKCKDGDSTQKGDSEV</sequence>
<dbReference type="RefSeq" id="WP_317123138.1">
    <property type="nucleotide sequence ID" value="NZ_JAWJBA010000006.1"/>
</dbReference>
<keyword evidence="1" id="KW-1133">Transmembrane helix</keyword>
<gene>
    <name evidence="2" type="ORF">RYX56_16485</name>
</gene>
<accession>A0ABU3XDK1</accession>
<reference evidence="2 3" key="1">
    <citation type="submission" date="2023-10" db="EMBL/GenBank/DDBJ databases">
        <title>Screening of Alkalihalobacillus lindianensis BZ-TG-R113 and Its Alleviation of Salt Stress on Rapeseed Growth.</title>
        <authorList>
            <person name="Zhao B."/>
            <person name="Guo T."/>
        </authorList>
    </citation>
    <scope>NUCLEOTIDE SEQUENCE [LARGE SCALE GENOMIC DNA]</scope>
    <source>
        <strain evidence="2 3">BZ-TG-R113</strain>
    </source>
</reference>
<evidence type="ECO:0000313" key="2">
    <source>
        <dbReference type="EMBL" id="MDV2685966.1"/>
    </source>
</evidence>
<keyword evidence="1" id="KW-0812">Transmembrane</keyword>
<keyword evidence="3" id="KW-1185">Reference proteome</keyword>
<evidence type="ECO:0000256" key="1">
    <source>
        <dbReference type="SAM" id="Phobius"/>
    </source>
</evidence>
<dbReference type="Proteomes" id="UP001287282">
    <property type="component" value="Unassembled WGS sequence"/>
</dbReference>
<comment type="caution">
    <text evidence="2">The sequence shown here is derived from an EMBL/GenBank/DDBJ whole genome shotgun (WGS) entry which is preliminary data.</text>
</comment>
<keyword evidence="1" id="KW-0472">Membrane</keyword>
<feature type="transmembrane region" description="Helical" evidence="1">
    <location>
        <begin position="100"/>
        <end position="121"/>
    </location>
</feature>
<name>A0ABU3XDK1_9BACI</name>
<proteinExistence type="predicted"/>
<feature type="transmembrane region" description="Helical" evidence="1">
    <location>
        <begin position="60"/>
        <end position="79"/>
    </location>
</feature>